<dbReference type="AlphaFoldDB" id="A0A6A6X7M3"/>
<dbReference type="Proteomes" id="UP000799757">
    <property type="component" value="Unassembled WGS sequence"/>
</dbReference>
<protein>
    <submittedName>
        <fullName evidence="2">Uncharacterized protein</fullName>
    </submittedName>
</protein>
<accession>A0A6A6X7M3</accession>
<name>A0A6A6X7M3_9PLEO</name>
<gene>
    <name evidence="2" type="ORF">K505DRAFT_57063</name>
</gene>
<feature type="region of interest" description="Disordered" evidence="1">
    <location>
        <begin position="110"/>
        <end position="135"/>
    </location>
</feature>
<evidence type="ECO:0000313" key="2">
    <source>
        <dbReference type="EMBL" id="KAF2792144.1"/>
    </source>
</evidence>
<evidence type="ECO:0000313" key="3">
    <source>
        <dbReference type="Proteomes" id="UP000799757"/>
    </source>
</evidence>
<organism evidence="2 3">
    <name type="scientific">Melanomma pulvis-pyrius CBS 109.77</name>
    <dbReference type="NCBI Taxonomy" id="1314802"/>
    <lineage>
        <taxon>Eukaryota</taxon>
        <taxon>Fungi</taxon>
        <taxon>Dikarya</taxon>
        <taxon>Ascomycota</taxon>
        <taxon>Pezizomycotina</taxon>
        <taxon>Dothideomycetes</taxon>
        <taxon>Pleosporomycetidae</taxon>
        <taxon>Pleosporales</taxon>
        <taxon>Melanommataceae</taxon>
        <taxon>Melanomma</taxon>
    </lineage>
</organism>
<dbReference type="EMBL" id="MU001983">
    <property type="protein sequence ID" value="KAF2792144.1"/>
    <property type="molecule type" value="Genomic_DNA"/>
</dbReference>
<keyword evidence="3" id="KW-1185">Reference proteome</keyword>
<proteinExistence type="predicted"/>
<reference evidence="2" key="1">
    <citation type="journal article" date="2020" name="Stud. Mycol.">
        <title>101 Dothideomycetes genomes: a test case for predicting lifestyles and emergence of pathogens.</title>
        <authorList>
            <person name="Haridas S."/>
            <person name="Albert R."/>
            <person name="Binder M."/>
            <person name="Bloem J."/>
            <person name="Labutti K."/>
            <person name="Salamov A."/>
            <person name="Andreopoulos B."/>
            <person name="Baker S."/>
            <person name="Barry K."/>
            <person name="Bills G."/>
            <person name="Bluhm B."/>
            <person name="Cannon C."/>
            <person name="Castanera R."/>
            <person name="Culley D."/>
            <person name="Daum C."/>
            <person name="Ezra D."/>
            <person name="Gonzalez J."/>
            <person name="Henrissat B."/>
            <person name="Kuo A."/>
            <person name="Liang C."/>
            <person name="Lipzen A."/>
            <person name="Lutzoni F."/>
            <person name="Magnuson J."/>
            <person name="Mondo S."/>
            <person name="Nolan M."/>
            <person name="Ohm R."/>
            <person name="Pangilinan J."/>
            <person name="Park H.-J."/>
            <person name="Ramirez L."/>
            <person name="Alfaro M."/>
            <person name="Sun H."/>
            <person name="Tritt A."/>
            <person name="Yoshinaga Y."/>
            <person name="Zwiers L.-H."/>
            <person name="Turgeon B."/>
            <person name="Goodwin S."/>
            <person name="Spatafora J."/>
            <person name="Crous P."/>
            <person name="Grigoriev I."/>
        </authorList>
    </citation>
    <scope>NUCLEOTIDE SEQUENCE</scope>
    <source>
        <strain evidence="2">CBS 109.77</strain>
    </source>
</reference>
<evidence type="ECO:0000256" key="1">
    <source>
        <dbReference type="SAM" id="MobiDB-lite"/>
    </source>
</evidence>
<sequence length="175" mass="19174">MFGCIDLHALSPPLRMARTARPHAAAPSVFDAHDARSDTFLRTNLTARARAAPDSRVWGGARRAANMFKQISEPWSNKVCVSQVAALRSQAVSSSPPVLELDAGASRRWEEGRSTSCRPGLVSRSKSSTCHGRGFGAGDDTMRRWGSRFAGGPGRHFLRLMRNLGRAGREESLRW</sequence>